<dbReference type="NCBIfam" id="TIGR00017">
    <property type="entry name" value="cmk"/>
    <property type="match status" value="1"/>
</dbReference>
<keyword evidence="4" id="KW-0547">Nucleotide-binding</keyword>
<keyword evidence="3" id="KW-0808">Transferase</keyword>
<accession>A0A0F9LSR8</accession>
<dbReference type="SUPFAM" id="SSF52540">
    <property type="entry name" value="P-loop containing nucleoside triphosphate hydrolases"/>
    <property type="match status" value="1"/>
</dbReference>
<protein>
    <recommendedName>
        <fullName evidence="2">(d)CMP kinase</fullName>
        <ecNumber evidence="2">2.7.4.25</ecNumber>
    </recommendedName>
</protein>
<comment type="catalytic activity">
    <reaction evidence="8">
        <text>CMP + ATP = CDP + ADP</text>
        <dbReference type="Rhea" id="RHEA:11600"/>
        <dbReference type="ChEBI" id="CHEBI:30616"/>
        <dbReference type="ChEBI" id="CHEBI:58069"/>
        <dbReference type="ChEBI" id="CHEBI:60377"/>
        <dbReference type="ChEBI" id="CHEBI:456216"/>
        <dbReference type="EC" id="2.7.4.25"/>
    </reaction>
</comment>
<evidence type="ECO:0000256" key="7">
    <source>
        <dbReference type="ARBA" id="ARBA00047615"/>
    </source>
</evidence>
<evidence type="ECO:0000313" key="10">
    <source>
        <dbReference type="EMBL" id="KKM67420.1"/>
    </source>
</evidence>
<evidence type="ECO:0000256" key="4">
    <source>
        <dbReference type="ARBA" id="ARBA00022741"/>
    </source>
</evidence>
<dbReference type="Gene3D" id="3.40.50.300">
    <property type="entry name" value="P-loop containing nucleotide triphosphate hydrolases"/>
    <property type="match status" value="1"/>
</dbReference>
<feature type="domain" description="Cytidylate kinase" evidence="9">
    <location>
        <begin position="3"/>
        <end position="132"/>
    </location>
</feature>
<evidence type="ECO:0000256" key="2">
    <source>
        <dbReference type="ARBA" id="ARBA00012906"/>
    </source>
</evidence>
<dbReference type="EC" id="2.7.4.25" evidence="2"/>
<dbReference type="EMBL" id="LAZR01010351">
    <property type="protein sequence ID" value="KKM67420.1"/>
    <property type="molecule type" value="Genomic_DNA"/>
</dbReference>
<dbReference type="Pfam" id="PF02224">
    <property type="entry name" value="Cytidylate_kin"/>
    <property type="match status" value="1"/>
</dbReference>
<evidence type="ECO:0000256" key="5">
    <source>
        <dbReference type="ARBA" id="ARBA00022777"/>
    </source>
</evidence>
<sequence>MLIAIDGPAASGKSTIAREVAKKLNYKFISTGAMYRAITYRVLKDKIDAYNEEAPAKIAKKYAVSFQKTKDHPEEERVFIDNEDVTEYLFTPEVDSAVSLVARNPQVRKELVRQQRRISSQGNMVMEGRDIG</sequence>
<comment type="caution">
    <text evidence="10">The sequence shown here is derived from an EMBL/GenBank/DDBJ whole genome shotgun (WGS) entry which is preliminary data.</text>
</comment>
<evidence type="ECO:0000256" key="3">
    <source>
        <dbReference type="ARBA" id="ARBA00022679"/>
    </source>
</evidence>
<evidence type="ECO:0000256" key="8">
    <source>
        <dbReference type="ARBA" id="ARBA00048478"/>
    </source>
</evidence>
<comment type="similarity">
    <text evidence="1">Belongs to the cytidylate kinase family. Type 1 subfamily.</text>
</comment>
<dbReference type="InterPro" id="IPR003136">
    <property type="entry name" value="Cytidylate_kin"/>
</dbReference>
<name>A0A0F9LSR8_9ZZZZ</name>
<keyword evidence="5" id="KW-0418">Kinase</keyword>
<evidence type="ECO:0000256" key="1">
    <source>
        <dbReference type="ARBA" id="ARBA00009427"/>
    </source>
</evidence>
<evidence type="ECO:0000259" key="9">
    <source>
        <dbReference type="Pfam" id="PF02224"/>
    </source>
</evidence>
<dbReference type="GO" id="GO:0005524">
    <property type="term" value="F:ATP binding"/>
    <property type="evidence" value="ECO:0007669"/>
    <property type="project" value="UniProtKB-KW"/>
</dbReference>
<organism evidence="10">
    <name type="scientific">marine sediment metagenome</name>
    <dbReference type="NCBI Taxonomy" id="412755"/>
    <lineage>
        <taxon>unclassified sequences</taxon>
        <taxon>metagenomes</taxon>
        <taxon>ecological metagenomes</taxon>
    </lineage>
</organism>
<comment type="catalytic activity">
    <reaction evidence="7">
        <text>dCMP + ATP = dCDP + ADP</text>
        <dbReference type="Rhea" id="RHEA:25094"/>
        <dbReference type="ChEBI" id="CHEBI:30616"/>
        <dbReference type="ChEBI" id="CHEBI:57566"/>
        <dbReference type="ChEBI" id="CHEBI:58593"/>
        <dbReference type="ChEBI" id="CHEBI:456216"/>
        <dbReference type="EC" id="2.7.4.25"/>
    </reaction>
</comment>
<reference evidence="10" key="1">
    <citation type="journal article" date="2015" name="Nature">
        <title>Complex archaea that bridge the gap between prokaryotes and eukaryotes.</title>
        <authorList>
            <person name="Spang A."/>
            <person name="Saw J.H."/>
            <person name="Jorgensen S.L."/>
            <person name="Zaremba-Niedzwiedzka K."/>
            <person name="Martijn J."/>
            <person name="Lind A.E."/>
            <person name="van Eijk R."/>
            <person name="Schleper C."/>
            <person name="Guy L."/>
            <person name="Ettema T.J."/>
        </authorList>
    </citation>
    <scope>NUCLEOTIDE SEQUENCE</scope>
</reference>
<proteinExistence type="inferred from homology"/>
<gene>
    <name evidence="10" type="ORF">LCGC14_1471250</name>
</gene>
<dbReference type="GO" id="GO:0006139">
    <property type="term" value="P:nucleobase-containing compound metabolic process"/>
    <property type="evidence" value="ECO:0007669"/>
    <property type="project" value="InterPro"/>
</dbReference>
<dbReference type="AlphaFoldDB" id="A0A0F9LSR8"/>
<dbReference type="InterPro" id="IPR027417">
    <property type="entry name" value="P-loop_NTPase"/>
</dbReference>
<dbReference type="GO" id="GO:0036431">
    <property type="term" value="F:dCMP kinase activity"/>
    <property type="evidence" value="ECO:0007669"/>
    <property type="project" value="InterPro"/>
</dbReference>
<evidence type="ECO:0000256" key="6">
    <source>
        <dbReference type="ARBA" id="ARBA00022840"/>
    </source>
</evidence>
<keyword evidence="6" id="KW-0067">ATP-binding</keyword>
<dbReference type="InterPro" id="IPR011994">
    <property type="entry name" value="Cytidylate_kinase_dom"/>
</dbReference>
<feature type="non-terminal residue" evidence="10">
    <location>
        <position position="132"/>
    </location>
</feature>